<reference evidence="5 6" key="1">
    <citation type="submission" date="2018-12" db="EMBL/GenBank/DDBJ databases">
        <authorList>
            <person name="Li F."/>
        </authorList>
    </citation>
    <scope>NUCLEOTIDE SEQUENCE [LARGE SCALE GENOMIC DNA]</scope>
    <source>
        <strain evidence="5 6">EGI 6500705</strain>
    </source>
</reference>
<sequence length="282" mass="28063">MPTSNARSSDDAFRQPARTAPASAAKRPAPRKSFRSTAIVALVVPGLFATVALPAYAVAPDVSVTETAHSVAEGSAQTLVVSSASGALTVNRDMYAATTPEEIAAAKKAKEEAEAAAAAKKAAEAALASGDSSSSSGGGSAIFGAIAGSGAVRYPLAVTATIGDGFGSRGGAHNGVDMLCAGGTAIGAAADGVVRVSSEGYFGYGVAVIIDHVINGQTVSTLYAHMTYGTRAVQVGQTVTAGQIIGQVGSTGRSTANHLHFEVKINGSLVDPMAWLRANGVA</sequence>
<keyword evidence="3" id="KW-1133">Transmembrane helix</keyword>
<proteinExistence type="predicted"/>
<keyword evidence="3" id="KW-0472">Membrane</keyword>
<keyword evidence="3" id="KW-0812">Transmembrane</keyword>
<dbReference type="Proteomes" id="UP000274909">
    <property type="component" value="Unassembled WGS sequence"/>
</dbReference>
<dbReference type="Gene3D" id="2.70.70.10">
    <property type="entry name" value="Glucose Permease (Domain IIA)"/>
    <property type="match status" value="1"/>
</dbReference>
<dbReference type="PANTHER" id="PTHR21666">
    <property type="entry name" value="PEPTIDASE-RELATED"/>
    <property type="match status" value="1"/>
</dbReference>
<dbReference type="PANTHER" id="PTHR21666:SF289">
    <property type="entry name" value="L-ALA--D-GLU ENDOPEPTIDASE"/>
    <property type="match status" value="1"/>
</dbReference>
<dbReference type="GO" id="GO:0004222">
    <property type="term" value="F:metalloendopeptidase activity"/>
    <property type="evidence" value="ECO:0007669"/>
    <property type="project" value="TreeGrafter"/>
</dbReference>
<feature type="compositionally biased region" description="Low complexity" evidence="2">
    <location>
        <begin position="14"/>
        <end position="27"/>
    </location>
</feature>
<evidence type="ECO:0000259" key="4">
    <source>
        <dbReference type="Pfam" id="PF01551"/>
    </source>
</evidence>
<feature type="domain" description="M23ase beta-sheet core" evidence="4">
    <location>
        <begin position="172"/>
        <end position="272"/>
    </location>
</feature>
<name>A0A3S0XLN6_9MICO</name>
<dbReference type="AlphaFoldDB" id="A0A3S0XLN6"/>
<evidence type="ECO:0000256" key="1">
    <source>
        <dbReference type="ARBA" id="ARBA00022729"/>
    </source>
</evidence>
<feature type="region of interest" description="Disordered" evidence="2">
    <location>
        <begin position="1"/>
        <end position="29"/>
    </location>
</feature>
<organism evidence="5 6">
    <name type="scientific">Labedella endophytica</name>
    <dbReference type="NCBI Taxonomy" id="1523160"/>
    <lineage>
        <taxon>Bacteria</taxon>
        <taxon>Bacillati</taxon>
        <taxon>Actinomycetota</taxon>
        <taxon>Actinomycetes</taxon>
        <taxon>Micrococcales</taxon>
        <taxon>Microbacteriaceae</taxon>
        <taxon>Labedella</taxon>
    </lineage>
</organism>
<dbReference type="OrthoDB" id="1099523at2"/>
<evidence type="ECO:0000256" key="3">
    <source>
        <dbReference type="SAM" id="Phobius"/>
    </source>
</evidence>
<evidence type="ECO:0000256" key="2">
    <source>
        <dbReference type="SAM" id="MobiDB-lite"/>
    </source>
</evidence>
<dbReference type="EMBL" id="RZGZ01000003">
    <property type="protein sequence ID" value="RUQ99287.1"/>
    <property type="molecule type" value="Genomic_DNA"/>
</dbReference>
<keyword evidence="6" id="KW-1185">Reference proteome</keyword>
<protein>
    <submittedName>
        <fullName evidence="5">M23 family metallopeptidase</fullName>
    </submittedName>
</protein>
<gene>
    <name evidence="5" type="ORF">ELQ94_12030</name>
</gene>
<dbReference type="InterPro" id="IPR050570">
    <property type="entry name" value="Cell_wall_metabolism_enzyme"/>
</dbReference>
<dbReference type="Pfam" id="PF01551">
    <property type="entry name" value="Peptidase_M23"/>
    <property type="match status" value="1"/>
</dbReference>
<dbReference type="InterPro" id="IPR016047">
    <property type="entry name" value="M23ase_b-sheet_dom"/>
</dbReference>
<accession>A0A3S0XLN6</accession>
<evidence type="ECO:0000313" key="5">
    <source>
        <dbReference type="EMBL" id="RUQ99287.1"/>
    </source>
</evidence>
<evidence type="ECO:0000313" key="6">
    <source>
        <dbReference type="Proteomes" id="UP000274909"/>
    </source>
</evidence>
<comment type="caution">
    <text evidence="5">The sequence shown here is derived from an EMBL/GenBank/DDBJ whole genome shotgun (WGS) entry which is preliminary data.</text>
</comment>
<dbReference type="InterPro" id="IPR011055">
    <property type="entry name" value="Dup_hybrid_motif"/>
</dbReference>
<dbReference type="CDD" id="cd12797">
    <property type="entry name" value="M23_peptidase"/>
    <property type="match status" value="1"/>
</dbReference>
<keyword evidence="1" id="KW-0732">Signal</keyword>
<dbReference type="SUPFAM" id="SSF51261">
    <property type="entry name" value="Duplicated hybrid motif"/>
    <property type="match status" value="1"/>
</dbReference>
<feature type="transmembrane region" description="Helical" evidence="3">
    <location>
        <begin position="36"/>
        <end position="57"/>
    </location>
</feature>